<organism evidence="1 2">
    <name type="scientific">Portunus trituberculatus</name>
    <name type="common">Swimming crab</name>
    <name type="synonym">Neptunus trituberculatus</name>
    <dbReference type="NCBI Taxonomy" id="210409"/>
    <lineage>
        <taxon>Eukaryota</taxon>
        <taxon>Metazoa</taxon>
        <taxon>Ecdysozoa</taxon>
        <taxon>Arthropoda</taxon>
        <taxon>Crustacea</taxon>
        <taxon>Multicrustacea</taxon>
        <taxon>Malacostraca</taxon>
        <taxon>Eumalacostraca</taxon>
        <taxon>Eucarida</taxon>
        <taxon>Decapoda</taxon>
        <taxon>Pleocyemata</taxon>
        <taxon>Brachyura</taxon>
        <taxon>Eubrachyura</taxon>
        <taxon>Portunoidea</taxon>
        <taxon>Portunidae</taxon>
        <taxon>Portuninae</taxon>
        <taxon>Portunus</taxon>
    </lineage>
</organism>
<evidence type="ECO:0000313" key="2">
    <source>
        <dbReference type="Proteomes" id="UP000324222"/>
    </source>
</evidence>
<proteinExistence type="predicted"/>
<name>A0A5B7CZQ9_PORTR</name>
<keyword evidence="2" id="KW-1185">Reference proteome</keyword>
<evidence type="ECO:0000313" key="1">
    <source>
        <dbReference type="EMBL" id="MPC13766.1"/>
    </source>
</evidence>
<dbReference type="EMBL" id="VSRR010000304">
    <property type="protein sequence ID" value="MPC13766.1"/>
    <property type="molecule type" value="Genomic_DNA"/>
</dbReference>
<dbReference type="Proteomes" id="UP000324222">
    <property type="component" value="Unassembled WGS sequence"/>
</dbReference>
<reference evidence="1 2" key="1">
    <citation type="submission" date="2019-05" db="EMBL/GenBank/DDBJ databases">
        <title>Another draft genome of Portunus trituberculatus and its Hox gene families provides insights of decapod evolution.</title>
        <authorList>
            <person name="Jeong J.-H."/>
            <person name="Song I."/>
            <person name="Kim S."/>
            <person name="Choi T."/>
            <person name="Kim D."/>
            <person name="Ryu S."/>
            <person name="Kim W."/>
        </authorList>
    </citation>
    <scope>NUCLEOTIDE SEQUENCE [LARGE SCALE GENOMIC DNA]</scope>
    <source>
        <tissue evidence="1">Muscle</tissue>
    </source>
</reference>
<protein>
    <submittedName>
        <fullName evidence="1">Uncharacterized protein</fullName>
    </submittedName>
</protein>
<sequence>MNDPAATRRPSGDQEHLSKICQHVCITEKNAITGVEVLVQLVVVLVSLEDLDTTFLRCKWAHIPNSDSVVHGIGQHIRTIRGQTQASHCVIVASHAIQ</sequence>
<comment type="caution">
    <text evidence="1">The sequence shown here is derived from an EMBL/GenBank/DDBJ whole genome shotgun (WGS) entry which is preliminary data.</text>
</comment>
<gene>
    <name evidence="1" type="ORF">E2C01_006510</name>
</gene>
<dbReference type="AlphaFoldDB" id="A0A5B7CZQ9"/>
<accession>A0A5B7CZQ9</accession>